<name>A0A0C9Y2L6_9AGAM</name>
<feature type="repeat" description="WD" evidence="3">
    <location>
        <begin position="225"/>
        <end position="268"/>
    </location>
</feature>
<dbReference type="Pfam" id="PF00400">
    <property type="entry name" value="WD40"/>
    <property type="match status" value="2"/>
</dbReference>
<evidence type="ECO:0000256" key="2">
    <source>
        <dbReference type="ARBA" id="ARBA00022737"/>
    </source>
</evidence>
<evidence type="ECO:0000313" key="5">
    <source>
        <dbReference type="Proteomes" id="UP000054018"/>
    </source>
</evidence>
<reference evidence="4 5" key="1">
    <citation type="submission" date="2014-04" db="EMBL/GenBank/DDBJ databases">
        <authorList>
            <consortium name="DOE Joint Genome Institute"/>
            <person name="Kuo A."/>
            <person name="Kohler A."/>
            <person name="Costa M.D."/>
            <person name="Nagy L.G."/>
            <person name="Floudas D."/>
            <person name="Copeland A."/>
            <person name="Barry K.W."/>
            <person name="Cichocki N."/>
            <person name="Veneault-Fourrey C."/>
            <person name="LaButti K."/>
            <person name="Lindquist E.A."/>
            <person name="Lipzen A."/>
            <person name="Lundell T."/>
            <person name="Morin E."/>
            <person name="Murat C."/>
            <person name="Sun H."/>
            <person name="Tunlid A."/>
            <person name="Henrissat B."/>
            <person name="Grigoriev I.V."/>
            <person name="Hibbett D.S."/>
            <person name="Martin F."/>
            <person name="Nordberg H.P."/>
            <person name="Cantor M.N."/>
            <person name="Hua S.X."/>
        </authorList>
    </citation>
    <scope>NUCLEOTIDE SEQUENCE [LARGE SCALE GENOMIC DNA]</scope>
    <source>
        <strain evidence="4 5">441</strain>
    </source>
</reference>
<accession>A0A0C9Y2L6</accession>
<dbReference type="PANTHER" id="PTHR22847:SF637">
    <property type="entry name" value="WD REPEAT DOMAIN 5B"/>
    <property type="match status" value="1"/>
</dbReference>
<dbReference type="PROSITE" id="PS00678">
    <property type="entry name" value="WD_REPEATS_1"/>
    <property type="match status" value="1"/>
</dbReference>
<keyword evidence="2" id="KW-0677">Repeat</keyword>
<protein>
    <recommendedName>
        <fullName evidence="6">WD40 repeat-like protein</fullName>
    </recommendedName>
</protein>
<dbReference type="Gene3D" id="2.130.10.10">
    <property type="entry name" value="YVTN repeat-like/Quinoprotein amine dehydrogenase"/>
    <property type="match status" value="1"/>
</dbReference>
<feature type="repeat" description="WD" evidence="3">
    <location>
        <begin position="270"/>
        <end position="301"/>
    </location>
</feature>
<keyword evidence="5" id="KW-1185">Reference proteome</keyword>
<dbReference type="Proteomes" id="UP000054018">
    <property type="component" value="Unassembled WGS sequence"/>
</dbReference>
<dbReference type="OrthoDB" id="3266532at2759"/>
<dbReference type="STRING" id="765257.A0A0C9Y2L6"/>
<evidence type="ECO:0000313" key="4">
    <source>
        <dbReference type="EMBL" id="KIK11386.1"/>
    </source>
</evidence>
<dbReference type="PROSITE" id="PS50082">
    <property type="entry name" value="WD_REPEATS_2"/>
    <property type="match status" value="2"/>
</dbReference>
<dbReference type="PROSITE" id="PS50294">
    <property type="entry name" value="WD_REPEATS_REGION"/>
    <property type="match status" value="2"/>
</dbReference>
<dbReference type="PANTHER" id="PTHR22847">
    <property type="entry name" value="WD40 REPEAT PROTEIN"/>
    <property type="match status" value="1"/>
</dbReference>
<dbReference type="InterPro" id="IPR015943">
    <property type="entry name" value="WD40/YVTN_repeat-like_dom_sf"/>
</dbReference>
<evidence type="ECO:0000256" key="1">
    <source>
        <dbReference type="ARBA" id="ARBA00022574"/>
    </source>
</evidence>
<dbReference type="InterPro" id="IPR001680">
    <property type="entry name" value="WD40_rpt"/>
</dbReference>
<dbReference type="EMBL" id="KN834228">
    <property type="protein sequence ID" value="KIK11386.1"/>
    <property type="molecule type" value="Genomic_DNA"/>
</dbReference>
<sequence>MSPVLGGITDCSSPVRPLHASFYDFLTDSSRSGVYCIATSDTKDLAFATLQTLCDELRFNICGLESSYLANVEVPDLLERINENILPHLSYSCRFWAQHLEKSTYEPALGKLVKDIIGSERIIFWLETMSLLGVGGKGVDALTSAVTWLLVNDLEDTLALAKDGIKFIQNFGRVMWHSTPHLYVSALPFIPPNTLLSAVLLPKFSCLARVAVGGLRDWPAAQLVLQGHADSVTSVGFSPDGKRIRIVSGSRDKTVRVWDVEGGVQIGSPLEGHTSGVTSVTSSPDQKKIASGPWDTNADIWHSESCQDWMSKKLELIGPTSHHVFALYPSVDGKYYPLFYIVISPTIAIAVKRYHICFSSIPSHALPHSDQLVHGFVQHDTLWAEPIKLQDDGWMKGPQGRLMLWIPPALRVPFYSMLNTAVMPRGCCMELDLSQMAHGKEWWKCFETAI</sequence>
<dbReference type="SMART" id="SM00320">
    <property type="entry name" value="WD40"/>
    <property type="match status" value="2"/>
</dbReference>
<organism evidence="4 5">
    <name type="scientific">Pisolithus microcarpus 441</name>
    <dbReference type="NCBI Taxonomy" id="765257"/>
    <lineage>
        <taxon>Eukaryota</taxon>
        <taxon>Fungi</taxon>
        <taxon>Dikarya</taxon>
        <taxon>Basidiomycota</taxon>
        <taxon>Agaricomycotina</taxon>
        <taxon>Agaricomycetes</taxon>
        <taxon>Agaricomycetidae</taxon>
        <taxon>Boletales</taxon>
        <taxon>Sclerodermatineae</taxon>
        <taxon>Pisolithaceae</taxon>
        <taxon>Pisolithus</taxon>
    </lineage>
</organism>
<reference evidence="5" key="2">
    <citation type="submission" date="2015-01" db="EMBL/GenBank/DDBJ databases">
        <title>Evolutionary Origins and Diversification of the Mycorrhizal Mutualists.</title>
        <authorList>
            <consortium name="DOE Joint Genome Institute"/>
            <consortium name="Mycorrhizal Genomics Consortium"/>
            <person name="Kohler A."/>
            <person name="Kuo A."/>
            <person name="Nagy L.G."/>
            <person name="Floudas D."/>
            <person name="Copeland A."/>
            <person name="Barry K.W."/>
            <person name="Cichocki N."/>
            <person name="Veneault-Fourrey C."/>
            <person name="LaButti K."/>
            <person name="Lindquist E.A."/>
            <person name="Lipzen A."/>
            <person name="Lundell T."/>
            <person name="Morin E."/>
            <person name="Murat C."/>
            <person name="Riley R."/>
            <person name="Ohm R."/>
            <person name="Sun H."/>
            <person name="Tunlid A."/>
            <person name="Henrissat B."/>
            <person name="Grigoriev I.V."/>
            <person name="Hibbett D.S."/>
            <person name="Martin F."/>
        </authorList>
    </citation>
    <scope>NUCLEOTIDE SEQUENCE [LARGE SCALE GENOMIC DNA]</scope>
    <source>
        <strain evidence="5">441</strain>
    </source>
</reference>
<evidence type="ECO:0000256" key="3">
    <source>
        <dbReference type="PROSITE-ProRule" id="PRU00221"/>
    </source>
</evidence>
<evidence type="ECO:0008006" key="6">
    <source>
        <dbReference type="Google" id="ProtNLM"/>
    </source>
</evidence>
<dbReference type="SUPFAM" id="SSF50978">
    <property type="entry name" value="WD40 repeat-like"/>
    <property type="match status" value="1"/>
</dbReference>
<dbReference type="InterPro" id="IPR019775">
    <property type="entry name" value="WD40_repeat_CS"/>
</dbReference>
<keyword evidence="1 3" id="KW-0853">WD repeat</keyword>
<dbReference type="AlphaFoldDB" id="A0A0C9Y2L6"/>
<dbReference type="HOGENOM" id="CLU_000288_57_19_1"/>
<gene>
    <name evidence="4" type="ORF">PISMIDRAFT_651803</name>
</gene>
<dbReference type="GO" id="GO:1990234">
    <property type="term" value="C:transferase complex"/>
    <property type="evidence" value="ECO:0007669"/>
    <property type="project" value="UniProtKB-ARBA"/>
</dbReference>
<dbReference type="InterPro" id="IPR036322">
    <property type="entry name" value="WD40_repeat_dom_sf"/>
</dbReference>
<proteinExistence type="predicted"/>